<organism evidence="2 3">
    <name type="scientific">Stylonychia lemnae</name>
    <name type="common">Ciliate</name>
    <dbReference type="NCBI Taxonomy" id="5949"/>
    <lineage>
        <taxon>Eukaryota</taxon>
        <taxon>Sar</taxon>
        <taxon>Alveolata</taxon>
        <taxon>Ciliophora</taxon>
        <taxon>Intramacronucleata</taxon>
        <taxon>Spirotrichea</taxon>
        <taxon>Stichotrichia</taxon>
        <taxon>Sporadotrichida</taxon>
        <taxon>Oxytrichidae</taxon>
        <taxon>Stylonychinae</taxon>
        <taxon>Stylonychia</taxon>
    </lineage>
</organism>
<protein>
    <submittedName>
        <fullName evidence="2">Uncharacterized protein</fullName>
    </submittedName>
</protein>
<accession>A0A077ZZC3</accession>
<feature type="compositionally biased region" description="Basic residues" evidence="1">
    <location>
        <begin position="57"/>
        <end position="71"/>
    </location>
</feature>
<dbReference type="InParanoid" id="A0A077ZZC3"/>
<gene>
    <name evidence="2" type="primary">Contig6066.g6495</name>
    <name evidence="2" type="ORF">STYLEM_3921</name>
</gene>
<sequence length="178" mass="20650">MKPASILLRNLSNNIIWIMSKMQKNQKIRKLKTKGDRSKSGAKHKSQKQKANNTNLKNKKKSNPKSKRKRQQLISETLGNNQTTINQINIEDLSHQDISNVQDISSNPSQLFDNFDGNTREETVSNSLKDKLAEIKQQNRGSFEENYQIYDYDFEDVKNRFKANHNIEIQSSARSRII</sequence>
<proteinExistence type="predicted"/>
<dbReference type="Proteomes" id="UP000039865">
    <property type="component" value="Unassembled WGS sequence"/>
</dbReference>
<reference evidence="2 3" key="1">
    <citation type="submission" date="2014-06" db="EMBL/GenBank/DDBJ databases">
        <authorList>
            <person name="Swart Estienne"/>
        </authorList>
    </citation>
    <scope>NUCLEOTIDE SEQUENCE [LARGE SCALE GENOMIC DNA]</scope>
    <source>
        <strain evidence="2 3">130c</strain>
    </source>
</reference>
<evidence type="ECO:0000313" key="2">
    <source>
        <dbReference type="EMBL" id="CDW74937.1"/>
    </source>
</evidence>
<evidence type="ECO:0000313" key="3">
    <source>
        <dbReference type="Proteomes" id="UP000039865"/>
    </source>
</evidence>
<dbReference type="AlphaFoldDB" id="A0A077ZZC3"/>
<keyword evidence="3" id="KW-1185">Reference proteome</keyword>
<evidence type="ECO:0000256" key="1">
    <source>
        <dbReference type="SAM" id="MobiDB-lite"/>
    </source>
</evidence>
<feature type="region of interest" description="Disordered" evidence="1">
    <location>
        <begin position="28"/>
        <end position="71"/>
    </location>
</feature>
<name>A0A077ZZC3_STYLE</name>
<dbReference type="EMBL" id="CCKQ01003798">
    <property type="protein sequence ID" value="CDW74937.1"/>
    <property type="molecule type" value="Genomic_DNA"/>
</dbReference>